<sequence length="448" mass="49657">MPSFDIKQEKELSESIELDEDELGLGTVLVIGGCGFLGHHVVKFLLAEPSCTAVAVMSRSPFKNRFDGHVKHVVHQVKPKVIINTASPHAYIDHEHAIDNFRVNVDGTQSLLDEAAAVGTVKAFIYTSSGPIIAGTGGAYDHADETFPTLAVSKKGDPYHIAKALGDKITLEANGKNGILTACIRPTALYGEGDTQMVGPVVKVLEDGQTNIWMGYNDIDMDVVYVGHVAKAEVLAALGLLRRHVDPTAPKIDGESFNITDDQPAPPWTFFRKYWVLAGDKTPLSNVWMIPPVIVMMMAYIAEWFVWAFSGGKHRPEMLKVERMEFVLLTRTYNISKAKKLLGFKPWEGQPLLRYAETTSRDNYNGHDLLTLIENMARPYEAHMNAEIQTILDLHTKISSADLAKIDKTMRDNAEKYSDIFKMAPFYAGAQDRFGVCCLSVSWGVELK</sequence>
<evidence type="ECO:0000256" key="1">
    <source>
        <dbReference type="ARBA" id="ARBA00009219"/>
    </source>
</evidence>
<dbReference type="InParanoid" id="H0EIJ3"/>
<dbReference type="AlphaFoldDB" id="H0EIJ3"/>
<dbReference type="InterPro" id="IPR036291">
    <property type="entry name" value="NAD(P)-bd_dom_sf"/>
</dbReference>
<dbReference type="Pfam" id="PF01073">
    <property type="entry name" value="3Beta_HSD"/>
    <property type="match status" value="1"/>
</dbReference>
<feature type="transmembrane region" description="Helical" evidence="3">
    <location>
        <begin position="288"/>
        <end position="310"/>
    </location>
</feature>
<dbReference type="GO" id="GO:0016616">
    <property type="term" value="F:oxidoreductase activity, acting on the CH-OH group of donors, NAD or NADP as acceptor"/>
    <property type="evidence" value="ECO:0007669"/>
    <property type="project" value="InterPro"/>
</dbReference>
<dbReference type="EMBL" id="AGUE01000047">
    <property type="protein sequence ID" value="EHL01714.1"/>
    <property type="molecule type" value="Genomic_DNA"/>
</dbReference>
<dbReference type="PANTHER" id="PTHR43245:SF51">
    <property type="entry name" value="SHORT CHAIN DEHYDROGENASE_REDUCTASE FAMILY 42E, MEMBER 2"/>
    <property type="match status" value="1"/>
</dbReference>
<dbReference type="HOGENOM" id="CLU_007383_6_8_1"/>
<evidence type="ECO:0000256" key="3">
    <source>
        <dbReference type="SAM" id="Phobius"/>
    </source>
</evidence>
<keyword evidence="3" id="KW-1133">Transmembrane helix</keyword>
<keyword evidence="3" id="KW-0812">Transmembrane</keyword>
<dbReference type="PROSITE" id="PS51257">
    <property type="entry name" value="PROKAR_LIPOPROTEIN"/>
    <property type="match status" value="1"/>
</dbReference>
<keyword evidence="3" id="KW-0472">Membrane</keyword>
<name>H0EIJ3_GLAL7</name>
<dbReference type="Proteomes" id="UP000005446">
    <property type="component" value="Unassembled WGS sequence"/>
</dbReference>
<dbReference type="SUPFAM" id="SSF51735">
    <property type="entry name" value="NAD(P)-binding Rossmann-fold domains"/>
    <property type="match status" value="1"/>
</dbReference>
<dbReference type="PANTHER" id="PTHR43245">
    <property type="entry name" value="BIFUNCTIONAL POLYMYXIN RESISTANCE PROTEIN ARNA"/>
    <property type="match status" value="1"/>
</dbReference>
<evidence type="ECO:0000313" key="6">
    <source>
        <dbReference type="Proteomes" id="UP000005446"/>
    </source>
</evidence>
<protein>
    <submittedName>
        <fullName evidence="5">Putative Sterol-4-alpha-carboxylate 3-dehydrogenase, decarboxylating</fullName>
    </submittedName>
</protein>
<keyword evidence="2" id="KW-0560">Oxidoreductase</keyword>
<keyword evidence="6" id="KW-1185">Reference proteome</keyword>
<evidence type="ECO:0000259" key="4">
    <source>
        <dbReference type="Pfam" id="PF01073"/>
    </source>
</evidence>
<evidence type="ECO:0000256" key="2">
    <source>
        <dbReference type="ARBA" id="ARBA00023002"/>
    </source>
</evidence>
<dbReference type="InterPro" id="IPR002225">
    <property type="entry name" value="3Beta_OHSteriod_DH/Estase"/>
</dbReference>
<dbReference type="OrthoDB" id="10058185at2759"/>
<dbReference type="InterPro" id="IPR050177">
    <property type="entry name" value="Lipid_A_modif_metabolic_enz"/>
</dbReference>
<gene>
    <name evidence="5" type="ORF">M7I_2352</name>
</gene>
<dbReference type="Gene3D" id="3.40.50.720">
    <property type="entry name" value="NAD(P)-binding Rossmann-like Domain"/>
    <property type="match status" value="1"/>
</dbReference>
<organism evidence="5 6">
    <name type="scientific">Glarea lozoyensis (strain ATCC 74030 / MF5533)</name>
    <dbReference type="NCBI Taxonomy" id="1104152"/>
    <lineage>
        <taxon>Eukaryota</taxon>
        <taxon>Fungi</taxon>
        <taxon>Dikarya</taxon>
        <taxon>Ascomycota</taxon>
        <taxon>Pezizomycotina</taxon>
        <taxon>Leotiomycetes</taxon>
        <taxon>Helotiales</taxon>
        <taxon>Helotiaceae</taxon>
        <taxon>Glarea</taxon>
    </lineage>
</organism>
<feature type="domain" description="3-beta hydroxysteroid dehydrogenase/isomerase" evidence="4">
    <location>
        <begin position="29"/>
        <end position="273"/>
    </location>
</feature>
<reference evidence="5 6" key="1">
    <citation type="journal article" date="2012" name="Eukaryot. Cell">
        <title>Genome sequence of the fungus Glarea lozoyensis: the first genome sequence of a species from the Helotiaceae family.</title>
        <authorList>
            <person name="Youssar L."/>
            <person name="Gruening B.A."/>
            <person name="Erxleben A."/>
            <person name="Guenther S."/>
            <person name="Huettel W."/>
        </authorList>
    </citation>
    <scope>NUCLEOTIDE SEQUENCE [LARGE SCALE GENOMIC DNA]</scope>
    <source>
        <strain evidence="6">ATCC 74030 / MF5533</strain>
    </source>
</reference>
<comment type="similarity">
    <text evidence="1">Belongs to the 3-beta-HSD family.</text>
</comment>
<evidence type="ECO:0000313" key="5">
    <source>
        <dbReference type="EMBL" id="EHL01714.1"/>
    </source>
</evidence>
<accession>H0EIJ3</accession>
<comment type="caution">
    <text evidence="5">The sequence shown here is derived from an EMBL/GenBank/DDBJ whole genome shotgun (WGS) entry which is preliminary data.</text>
</comment>
<dbReference type="GO" id="GO:0006694">
    <property type="term" value="P:steroid biosynthetic process"/>
    <property type="evidence" value="ECO:0007669"/>
    <property type="project" value="InterPro"/>
</dbReference>
<proteinExistence type="inferred from homology"/>